<keyword evidence="5 7" id="KW-0143">Chaperone</keyword>
<dbReference type="PRINTS" id="PR00300">
    <property type="entry name" value="CLPPROTEASEA"/>
</dbReference>
<dbReference type="InterPro" id="IPR027417">
    <property type="entry name" value="P-loop_NTPase"/>
</dbReference>
<feature type="region of interest" description="Disordered" evidence="9">
    <location>
        <begin position="979"/>
        <end position="1012"/>
    </location>
</feature>
<keyword evidence="8" id="KW-0175">Coiled coil</keyword>
<dbReference type="Gene3D" id="3.40.50.300">
    <property type="entry name" value="P-loop containing nucleotide triphosphate hydrolases"/>
    <property type="match status" value="3"/>
</dbReference>
<evidence type="ECO:0000256" key="6">
    <source>
        <dbReference type="PROSITE-ProRule" id="PRU01251"/>
    </source>
</evidence>
<organism evidence="11">
    <name type="scientific">Amorphochlora amoebiformis</name>
    <dbReference type="NCBI Taxonomy" id="1561963"/>
    <lineage>
        <taxon>Eukaryota</taxon>
        <taxon>Sar</taxon>
        <taxon>Rhizaria</taxon>
        <taxon>Cercozoa</taxon>
        <taxon>Chlorarachniophyceae</taxon>
        <taxon>Amorphochlora</taxon>
    </lineage>
</organism>
<feature type="compositionally biased region" description="Basic and acidic residues" evidence="9">
    <location>
        <begin position="982"/>
        <end position="1000"/>
    </location>
</feature>
<dbReference type="GO" id="GO:0016887">
    <property type="term" value="F:ATP hydrolysis activity"/>
    <property type="evidence" value="ECO:0007669"/>
    <property type="project" value="InterPro"/>
</dbReference>
<comment type="similarity">
    <text evidence="1 7">Belongs to the ClpA/ClpB family.</text>
</comment>
<dbReference type="CDD" id="cd00009">
    <property type="entry name" value="AAA"/>
    <property type="match status" value="1"/>
</dbReference>
<keyword evidence="4 7" id="KW-0067">ATP-binding</keyword>
<dbReference type="InterPro" id="IPR019489">
    <property type="entry name" value="Clp_ATPase_C"/>
</dbReference>
<dbReference type="InterPro" id="IPR003593">
    <property type="entry name" value="AAA+_ATPase"/>
</dbReference>
<sequence length="1012" mass="112932">MPSASPLLRRRPHRPPMVVLAAGIFVVMTSVFFAARFAPSQRGLGAQKDSVVPSSTFALTQLRVPPQRFGVPSRARNPSSTNVQGDTMTILPPVLALRGGVNYKFTDATNDMLVEAQTYATSNKNSLVETPHIAFMLFNKTDLGPRVLAKVGKDKTKVISHLKSLVDKLPTTTASRSPDDPVSLSTRSFRVLDRANALREENGDSHIAIDHILLALVELESYMRDDIGIAKEQLTNTVSDMRGGQKVTDEHAEDQWDALEKYAINVCKQAREGKIDPVIGRDEEIRQVIQILARRTKNNPMLIGEPGVGKTAIVEGLAQRIVNGDVPDSLDAELWSLDIGLLVAGTKFRGEFESRIKGVLGEVKKAEGRIILFIDEIHLVMGAGKTEGSMDAANMLKPMLARGELRCIGATTLGEYRQHVEKDAAFERRFQQVYVEEPSVPDTISILRGLKDKYEAHHGVRILDSSLVSAASLSKRYISQRFLPDKAIDLIDQACAKTRCQLDSAPEQIDQLMRRQQQLEIERVALQKEDDQQSKNRLNAVENELSNIKEKLSPLKMQWEAEHGRVQKLRILRKKGEDLKNRADQAQREGKYDEAADLRYGAIPAVERALKKAVEEIEQATEAAKNVNKDEETKPLLKEEVGPEQVMEIVSHWTGIPITKLSQSQRERLLHLPNHLGERVVAQQEAVEAVSDAVIRSRAGMGRINQPTGAFLFLGPTGVGKTELAKALAQELFDDEKHMVRIDMSEYMESHSVSRMIGAPPGYVGHEEGGQLTEAVRQRPYNLVLLDEIEKAHGKVLDVLLQVLDDGRLTDSQGRTVDFANTVLVMTSNIGADILLRAAENIKDGELPESTKDLVMAKVREKMRPEFLNRLSDIIMFKPLLPQNLIKICQKHVSDMGLRLKDRNINIELTKRAADWAIEQAYEPAYGARPLQRFLEKHVVTTLSRKLVGAELDDNHDVVIDYKGGDDLEYDITYKPPAAKSNNEHTKSWFSGRDNKEKGGAHTSNRYIMDCE</sequence>
<dbReference type="SMART" id="SM01086">
    <property type="entry name" value="ClpB_D2-small"/>
    <property type="match status" value="1"/>
</dbReference>
<evidence type="ECO:0000256" key="4">
    <source>
        <dbReference type="ARBA" id="ARBA00022840"/>
    </source>
</evidence>
<dbReference type="Gene3D" id="1.10.1780.10">
    <property type="entry name" value="Clp, N-terminal domain"/>
    <property type="match status" value="1"/>
</dbReference>
<dbReference type="InterPro" id="IPR041546">
    <property type="entry name" value="ClpA/ClpB_AAA_lid"/>
</dbReference>
<gene>
    <name evidence="11" type="ORF">LAMO00422_LOCUS14854</name>
</gene>
<name>A0A7S0DIH7_9EUKA</name>
<protein>
    <recommendedName>
        <fullName evidence="10">Clp R domain-containing protein</fullName>
    </recommendedName>
</protein>
<dbReference type="GO" id="GO:0034605">
    <property type="term" value="P:cellular response to heat"/>
    <property type="evidence" value="ECO:0007669"/>
    <property type="project" value="TreeGrafter"/>
</dbReference>
<dbReference type="Gene3D" id="1.10.8.60">
    <property type="match status" value="1"/>
</dbReference>
<dbReference type="GO" id="GO:0005737">
    <property type="term" value="C:cytoplasm"/>
    <property type="evidence" value="ECO:0007669"/>
    <property type="project" value="TreeGrafter"/>
</dbReference>
<dbReference type="SMART" id="SM00382">
    <property type="entry name" value="AAA"/>
    <property type="match status" value="2"/>
</dbReference>
<keyword evidence="3 7" id="KW-0547">Nucleotide-binding</keyword>
<dbReference type="PROSITE" id="PS51903">
    <property type="entry name" value="CLP_R"/>
    <property type="match status" value="1"/>
</dbReference>
<dbReference type="PANTHER" id="PTHR11638">
    <property type="entry name" value="ATP-DEPENDENT CLP PROTEASE"/>
    <property type="match status" value="1"/>
</dbReference>
<dbReference type="PROSITE" id="PS00871">
    <property type="entry name" value="CLPAB_2"/>
    <property type="match status" value="1"/>
</dbReference>
<dbReference type="Pfam" id="PF10431">
    <property type="entry name" value="ClpB_D2-small"/>
    <property type="match status" value="1"/>
</dbReference>
<reference evidence="11" key="1">
    <citation type="submission" date="2021-01" db="EMBL/GenBank/DDBJ databases">
        <authorList>
            <person name="Corre E."/>
            <person name="Pelletier E."/>
            <person name="Niang G."/>
            <person name="Scheremetjew M."/>
            <person name="Finn R."/>
            <person name="Kale V."/>
            <person name="Holt S."/>
            <person name="Cochrane G."/>
            <person name="Meng A."/>
            <person name="Brown T."/>
            <person name="Cohen L."/>
        </authorList>
    </citation>
    <scope>NUCLEOTIDE SEQUENCE</scope>
    <source>
        <strain evidence="11">CCMP2058</strain>
    </source>
</reference>
<evidence type="ECO:0000256" key="2">
    <source>
        <dbReference type="ARBA" id="ARBA00022737"/>
    </source>
</evidence>
<evidence type="ECO:0000259" key="10">
    <source>
        <dbReference type="PROSITE" id="PS51903"/>
    </source>
</evidence>
<feature type="domain" description="Clp R" evidence="10">
    <location>
        <begin position="101"/>
        <end position="244"/>
    </location>
</feature>
<evidence type="ECO:0000256" key="8">
    <source>
        <dbReference type="SAM" id="Coils"/>
    </source>
</evidence>
<evidence type="ECO:0000256" key="1">
    <source>
        <dbReference type="ARBA" id="ARBA00008675"/>
    </source>
</evidence>
<dbReference type="SUPFAM" id="SSF52540">
    <property type="entry name" value="P-loop containing nucleoside triphosphate hydrolases"/>
    <property type="match status" value="2"/>
</dbReference>
<dbReference type="Pfam" id="PF17871">
    <property type="entry name" value="AAA_lid_9"/>
    <property type="match status" value="1"/>
</dbReference>
<dbReference type="InterPro" id="IPR018368">
    <property type="entry name" value="ClpA/B_CS1"/>
</dbReference>
<dbReference type="InterPro" id="IPR050130">
    <property type="entry name" value="ClpA_ClpB"/>
</dbReference>
<evidence type="ECO:0000256" key="7">
    <source>
        <dbReference type="RuleBase" id="RU004432"/>
    </source>
</evidence>
<dbReference type="CDD" id="cd19499">
    <property type="entry name" value="RecA-like_ClpB_Hsp104-like"/>
    <property type="match status" value="1"/>
</dbReference>
<dbReference type="FunFam" id="3.40.50.300:FF:000025">
    <property type="entry name" value="ATP-dependent Clp protease subunit"/>
    <property type="match status" value="1"/>
</dbReference>
<evidence type="ECO:0000256" key="3">
    <source>
        <dbReference type="ARBA" id="ARBA00022741"/>
    </source>
</evidence>
<dbReference type="Pfam" id="PF02861">
    <property type="entry name" value="Clp_N"/>
    <property type="match status" value="1"/>
</dbReference>
<dbReference type="FunFam" id="3.40.50.300:FF:000010">
    <property type="entry name" value="Chaperone clpB 1, putative"/>
    <property type="match status" value="1"/>
</dbReference>
<dbReference type="AlphaFoldDB" id="A0A7S0DIH7"/>
<evidence type="ECO:0000256" key="9">
    <source>
        <dbReference type="SAM" id="MobiDB-lite"/>
    </source>
</evidence>
<dbReference type="InterPro" id="IPR001270">
    <property type="entry name" value="ClpA/B"/>
</dbReference>
<keyword evidence="2 6" id="KW-0677">Repeat</keyword>
<accession>A0A7S0DIH7</accession>
<dbReference type="PROSITE" id="PS00870">
    <property type="entry name" value="CLPAB_1"/>
    <property type="match status" value="1"/>
</dbReference>
<feature type="coiled-coil region" evidence="8">
    <location>
        <begin position="502"/>
        <end position="634"/>
    </location>
</feature>
<dbReference type="Pfam" id="PF00004">
    <property type="entry name" value="AAA"/>
    <property type="match status" value="1"/>
</dbReference>
<dbReference type="FunFam" id="3.40.50.300:FF:000120">
    <property type="entry name" value="ATP-dependent chaperone ClpB"/>
    <property type="match status" value="1"/>
</dbReference>
<dbReference type="SUPFAM" id="SSF81923">
    <property type="entry name" value="Double Clp-N motif"/>
    <property type="match status" value="1"/>
</dbReference>
<dbReference type="GO" id="GO:0005524">
    <property type="term" value="F:ATP binding"/>
    <property type="evidence" value="ECO:0007669"/>
    <property type="project" value="UniProtKB-KW"/>
</dbReference>
<proteinExistence type="inferred from homology"/>
<dbReference type="InterPro" id="IPR003959">
    <property type="entry name" value="ATPase_AAA_core"/>
</dbReference>
<dbReference type="InterPro" id="IPR036628">
    <property type="entry name" value="Clp_N_dom_sf"/>
</dbReference>
<dbReference type="PANTHER" id="PTHR11638:SF18">
    <property type="entry name" value="HEAT SHOCK PROTEIN 104"/>
    <property type="match status" value="1"/>
</dbReference>
<dbReference type="InterPro" id="IPR004176">
    <property type="entry name" value="Clp_R_N"/>
</dbReference>
<dbReference type="EMBL" id="HBEM01021751">
    <property type="protein sequence ID" value="CAD8455909.1"/>
    <property type="molecule type" value="Transcribed_RNA"/>
</dbReference>
<evidence type="ECO:0000256" key="5">
    <source>
        <dbReference type="ARBA" id="ARBA00023186"/>
    </source>
</evidence>
<dbReference type="Pfam" id="PF07724">
    <property type="entry name" value="AAA_2"/>
    <property type="match status" value="1"/>
</dbReference>
<evidence type="ECO:0000313" key="11">
    <source>
        <dbReference type="EMBL" id="CAD8455909.1"/>
    </source>
</evidence>
<dbReference type="InterPro" id="IPR028299">
    <property type="entry name" value="ClpA/B_CS2"/>
</dbReference>